<accession>A0A917ASR8</accession>
<evidence type="ECO:0000256" key="1">
    <source>
        <dbReference type="SAM" id="MobiDB-lite"/>
    </source>
</evidence>
<evidence type="ECO:0000313" key="3">
    <source>
        <dbReference type="Proteomes" id="UP000633136"/>
    </source>
</evidence>
<dbReference type="RefSeq" id="WP_188685003.1">
    <property type="nucleotide sequence ID" value="NZ_BMIS01000007.1"/>
</dbReference>
<dbReference type="InterPro" id="IPR029068">
    <property type="entry name" value="Glyas_Bleomycin-R_OHBP_Dase"/>
</dbReference>
<dbReference type="SUPFAM" id="SSF54593">
    <property type="entry name" value="Glyoxalase/Bleomycin resistance protein/Dihydroxybiphenyl dioxygenase"/>
    <property type="match status" value="1"/>
</dbReference>
<sequence>MTEIYPAFSISPVPQPTSDTAAPELFHGIYGMPAFVTVPTADLEASTQFWTEGLGFFDFFSAEGQFVHLRRWAFQDVLLVPGQPRAQASTAVVSFACVEKQLVEIAASCQRLLPESASEPSVKPWNSAEVDVVTPENLRVTMTAARPFDPESQEAQNLKEIGIEKN</sequence>
<dbReference type="Proteomes" id="UP000633136">
    <property type="component" value="Unassembled WGS sequence"/>
</dbReference>
<organism evidence="2 3">
    <name type="scientific">Nesterenkonia cremea</name>
    <dbReference type="NCBI Taxonomy" id="1882340"/>
    <lineage>
        <taxon>Bacteria</taxon>
        <taxon>Bacillati</taxon>
        <taxon>Actinomycetota</taxon>
        <taxon>Actinomycetes</taxon>
        <taxon>Micrococcales</taxon>
        <taxon>Micrococcaceae</taxon>
        <taxon>Nesterenkonia</taxon>
    </lineage>
</organism>
<reference evidence="2" key="1">
    <citation type="journal article" date="2014" name="Int. J. Syst. Evol. Microbiol.">
        <title>Complete genome sequence of Corynebacterium casei LMG S-19264T (=DSM 44701T), isolated from a smear-ripened cheese.</title>
        <authorList>
            <consortium name="US DOE Joint Genome Institute (JGI-PGF)"/>
            <person name="Walter F."/>
            <person name="Albersmeier A."/>
            <person name="Kalinowski J."/>
            <person name="Ruckert C."/>
        </authorList>
    </citation>
    <scope>NUCLEOTIDE SEQUENCE</scope>
    <source>
        <strain evidence="2">CGMCC 1.15388</strain>
    </source>
</reference>
<feature type="region of interest" description="Disordered" evidence="1">
    <location>
        <begin position="144"/>
        <end position="166"/>
    </location>
</feature>
<dbReference type="AlphaFoldDB" id="A0A917ASR8"/>
<gene>
    <name evidence="2" type="ORF">GCM10011401_18680</name>
</gene>
<dbReference type="CDD" id="cd06587">
    <property type="entry name" value="VOC"/>
    <property type="match status" value="1"/>
</dbReference>
<proteinExistence type="predicted"/>
<evidence type="ECO:0008006" key="4">
    <source>
        <dbReference type="Google" id="ProtNLM"/>
    </source>
</evidence>
<reference evidence="2" key="2">
    <citation type="submission" date="2020-09" db="EMBL/GenBank/DDBJ databases">
        <authorList>
            <person name="Sun Q."/>
            <person name="Zhou Y."/>
        </authorList>
    </citation>
    <scope>NUCLEOTIDE SEQUENCE</scope>
    <source>
        <strain evidence="2">CGMCC 1.15388</strain>
    </source>
</reference>
<comment type="caution">
    <text evidence="2">The sequence shown here is derived from an EMBL/GenBank/DDBJ whole genome shotgun (WGS) entry which is preliminary data.</text>
</comment>
<protein>
    <recommendedName>
        <fullName evidence="4">VOC domain-containing protein</fullName>
    </recommendedName>
</protein>
<dbReference type="Gene3D" id="3.10.180.10">
    <property type="entry name" value="2,3-Dihydroxybiphenyl 1,2-Dioxygenase, domain 1"/>
    <property type="match status" value="1"/>
</dbReference>
<name>A0A917ASR8_9MICC</name>
<keyword evidence="3" id="KW-1185">Reference proteome</keyword>
<dbReference type="EMBL" id="BMIS01000007">
    <property type="protein sequence ID" value="GGE71945.1"/>
    <property type="molecule type" value="Genomic_DNA"/>
</dbReference>
<evidence type="ECO:0000313" key="2">
    <source>
        <dbReference type="EMBL" id="GGE71945.1"/>
    </source>
</evidence>